<reference evidence="1" key="1">
    <citation type="journal article" date="2022" name="bioRxiv">
        <title>Sequencing and chromosome-scale assembly of the giantPleurodeles waltlgenome.</title>
        <authorList>
            <person name="Brown T."/>
            <person name="Elewa A."/>
            <person name="Iarovenko S."/>
            <person name="Subramanian E."/>
            <person name="Araus A.J."/>
            <person name="Petzold A."/>
            <person name="Susuki M."/>
            <person name="Suzuki K.-i.T."/>
            <person name="Hayashi T."/>
            <person name="Toyoda A."/>
            <person name="Oliveira C."/>
            <person name="Osipova E."/>
            <person name="Leigh N.D."/>
            <person name="Simon A."/>
            <person name="Yun M.H."/>
        </authorList>
    </citation>
    <scope>NUCLEOTIDE SEQUENCE</scope>
    <source>
        <strain evidence="1">20211129_DDA</strain>
        <tissue evidence="1">Liver</tissue>
    </source>
</reference>
<feature type="non-terminal residue" evidence="1">
    <location>
        <position position="1"/>
    </location>
</feature>
<dbReference type="AlphaFoldDB" id="A0AAV7SHI0"/>
<name>A0AAV7SHI0_PLEWA</name>
<organism evidence="1 2">
    <name type="scientific">Pleurodeles waltl</name>
    <name type="common">Iberian ribbed newt</name>
    <dbReference type="NCBI Taxonomy" id="8319"/>
    <lineage>
        <taxon>Eukaryota</taxon>
        <taxon>Metazoa</taxon>
        <taxon>Chordata</taxon>
        <taxon>Craniata</taxon>
        <taxon>Vertebrata</taxon>
        <taxon>Euteleostomi</taxon>
        <taxon>Amphibia</taxon>
        <taxon>Batrachia</taxon>
        <taxon>Caudata</taxon>
        <taxon>Salamandroidea</taxon>
        <taxon>Salamandridae</taxon>
        <taxon>Pleurodelinae</taxon>
        <taxon>Pleurodeles</taxon>
    </lineage>
</organism>
<evidence type="ECO:0000313" key="2">
    <source>
        <dbReference type="Proteomes" id="UP001066276"/>
    </source>
</evidence>
<evidence type="ECO:0000313" key="1">
    <source>
        <dbReference type="EMBL" id="KAJ1163524.1"/>
    </source>
</evidence>
<gene>
    <name evidence="1" type="ORF">NDU88_003982</name>
</gene>
<accession>A0AAV7SHI0</accession>
<comment type="caution">
    <text evidence="1">The sequence shown here is derived from an EMBL/GenBank/DDBJ whole genome shotgun (WGS) entry which is preliminary data.</text>
</comment>
<sequence>KANTCSTLNELKIKAAKHLNKAYKYSDRKSQMYHFSKRKADINTHGLHLQPRKCINRNYKLE</sequence>
<proteinExistence type="predicted"/>
<keyword evidence="2" id="KW-1185">Reference proteome</keyword>
<protein>
    <submittedName>
        <fullName evidence="1">Uncharacterized protein</fullName>
    </submittedName>
</protein>
<dbReference type="Proteomes" id="UP001066276">
    <property type="component" value="Chromosome 4_2"/>
</dbReference>
<dbReference type="EMBL" id="JANPWB010000008">
    <property type="protein sequence ID" value="KAJ1163524.1"/>
    <property type="molecule type" value="Genomic_DNA"/>
</dbReference>
<feature type="non-terminal residue" evidence="1">
    <location>
        <position position="62"/>
    </location>
</feature>